<dbReference type="PANTHER" id="PTHR43355:SF2">
    <property type="entry name" value="FLAVIN REDUCTASE (NADPH)"/>
    <property type="match status" value="1"/>
</dbReference>
<accession>A0A318RYU3</accession>
<reference evidence="2 3" key="1">
    <citation type="submission" date="2018-06" db="EMBL/GenBank/DDBJ databases">
        <title>Genomic Encyclopedia of Type Strains, Phase IV (KMG-IV): sequencing the most valuable type-strain genomes for metagenomic binning, comparative biology and taxonomic classification.</title>
        <authorList>
            <person name="Goeker M."/>
        </authorList>
    </citation>
    <scope>NUCLEOTIDE SEQUENCE [LARGE SCALE GENOMIC DNA]</scope>
    <source>
        <strain evidence="2 3">DSM 18048</strain>
    </source>
</reference>
<dbReference type="PANTHER" id="PTHR43355">
    <property type="entry name" value="FLAVIN REDUCTASE (NADPH)"/>
    <property type="match status" value="1"/>
</dbReference>
<dbReference type="GO" id="GO:0016646">
    <property type="term" value="F:oxidoreductase activity, acting on the CH-NH group of donors, NAD or NADP as acceptor"/>
    <property type="evidence" value="ECO:0007669"/>
    <property type="project" value="TreeGrafter"/>
</dbReference>
<dbReference type="InterPro" id="IPR036291">
    <property type="entry name" value="NAD(P)-bd_dom_sf"/>
</dbReference>
<dbReference type="Proteomes" id="UP000248326">
    <property type="component" value="Unassembled WGS sequence"/>
</dbReference>
<dbReference type="Gene3D" id="3.40.50.720">
    <property type="entry name" value="NAD(P)-binding Rossmann-like Domain"/>
    <property type="match status" value="1"/>
</dbReference>
<organism evidence="2 3">
    <name type="scientific">Deinococcus yavapaiensis KR-236</name>
    <dbReference type="NCBI Taxonomy" id="694435"/>
    <lineage>
        <taxon>Bacteria</taxon>
        <taxon>Thermotogati</taxon>
        <taxon>Deinococcota</taxon>
        <taxon>Deinococci</taxon>
        <taxon>Deinococcales</taxon>
        <taxon>Deinococcaceae</taxon>
        <taxon>Deinococcus</taxon>
    </lineage>
</organism>
<evidence type="ECO:0000313" key="3">
    <source>
        <dbReference type="Proteomes" id="UP000248326"/>
    </source>
</evidence>
<dbReference type="AlphaFoldDB" id="A0A318RYU3"/>
<dbReference type="InterPro" id="IPR016040">
    <property type="entry name" value="NAD(P)-bd_dom"/>
</dbReference>
<feature type="domain" description="NAD(P)-binding" evidence="1">
    <location>
        <begin position="20"/>
        <end position="215"/>
    </location>
</feature>
<comment type="caution">
    <text evidence="2">The sequence shown here is derived from an EMBL/GenBank/DDBJ whole genome shotgun (WGS) entry which is preliminary data.</text>
</comment>
<keyword evidence="3" id="KW-1185">Reference proteome</keyword>
<protein>
    <recommendedName>
        <fullName evidence="1">NAD(P)-binding domain-containing protein</fullName>
    </recommendedName>
</protein>
<gene>
    <name evidence="2" type="ORF">DES52_1334</name>
</gene>
<dbReference type="InterPro" id="IPR051606">
    <property type="entry name" value="Polyketide_Oxido-like"/>
</dbReference>
<name>A0A318RYU3_9DEIO</name>
<dbReference type="Pfam" id="PF13460">
    <property type="entry name" value="NAD_binding_10"/>
    <property type="match status" value="1"/>
</dbReference>
<dbReference type="SUPFAM" id="SSF51735">
    <property type="entry name" value="NAD(P)-binding Rossmann-fold domains"/>
    <property type="match status" value="1"/>
</dbReference>
<proteinExistence type="predicted"/>
<sequence length="228" mass="23958">MDGFESCQSGGAAMNIVLFGGTGNIGQRIALEAANRGHNVVAVVRDPARSQVPDSRVRLVRGDATDAASVASVARGADAVVSAISPRPGTTGSAPSLVDAARGLIAGLKQAGVKRLLVVGGAGSLEVAPGVMLMDAPGFPEAYRGEAVEGRDALAVYRAEADELDWTYLSPAAEIQAGERTQRYRTTLDQFLTDEQGRSHISYEDYAVALVDELERSQHVGRRFGVAY</sequence>
<dbReference type="EMBL" id="QJSX01000033">
    <property type="protein sequence ID" value="PYE48098.1"/>
    <property type="molecule type" value="Genomic_DNA"/>
</dbReference>
<evidence type="ECO:0000313" key="2">
    <source>
        <dbReference type="EMBL" id="PYE48098.1"/>
    </source>
</evidence>
<dbReference type="CDD" id="cd05244">
    <property type="entry name" value="BVR-B_like_SDR_a"/>
    <property type="match status" value="1"/>
</dbReference>
<evidence type="ECO:0000259" key="1">
    <source>
        <dbReference type="Pfam" id="PF13460"/>
    </source>
</evidence>